<organism evidence="7 8">
    <name type="scientific">Luteipulveratus mongoliensis</name>
    <dbReference type="NCBI Taxonomy" id="571913"/>
    <lineage>
        <taxon>Bacteria</taxon>
        <taxon>Bacillati</taxon>
        <taxon>Actinomycetota</taxon>
        <taxon>Actinomycetes</taxon>
        <taxon>Micrococcales</taxon>
        <taxon>Dermacoccaceae</taxon>
        <taxon>Luteipulveratus</taxon>
    </lineage>
</organism>
<dbReference type="GO" id="GO:0008234">
    <property type="term" value="F:cysteine-type peptidase activity"/>
    <property type="evidence" value="ECO:0007669"/>
    <property type="project" value="UniProtKB-KW"/>
</dbReference>
<proteinExistence type="inferred from homology"/>
<evidence type="ECO:0000256" key="1">
    <source>
        <dbReference type="ARBA" id="ARBA00007074"/>
    </source>
</evidence>
<sequence>MTSASANEGCYVRGQASAVAKTAIATACDEVKKGTHYTWGGGHGSKPGPTHGQNNPSGGYDDTHDFGFDCSGLMRWAYYKATGVDYGSGGTSSQPGDMLAHGFKALPNPTDRGSYQPGDVIVWSGHTAMVIGDGLMVQAQGNAYGLTVKRISSHGGTPRGVYRYGGGGHTPPPEPVPSGSRRLEIYATDVSVRKDATSRSQKMGVVQPRAAIFSCQKRGERVNARGHTNDLWSYSPELHGYVNNVFMRGESDYHLKACGGGNPAPAPHSGGRRLTIYATDVNVRADATSASARKATVQPRTASFTCQKRGERVNARGYSNDLWSFSPELGGYVNNVFMKGPSNYGLPGC</sequence>
<dbReference type="KEGG" id="lmoi:VV02_10105"/>
<dbReference type="Proteomes" id="UP000066480">
    <property type="component" value="Chromosome"/>
</dbReference>
<evidence type="ECO:0000256" key="3">
    <source>
        <dbReference type="ARBA" id="ARBA00022801"/>
    </source>
</evidence>
<keyword evidence="3" id="KW-0378">Hydrolase</keyword>
<protein>
    <recommendedName>
        <fullName evidence="6">NlpC/P60 domain-containing protein</fullName>
    </recommendedName>
</protein>
<dbReference type="Gene3D" id="3.90.1720.10">
    <property type="entry name" value="endopeptidase domain like (from Nostoc punctiforme)"/>
    <property type="match status" value="1"/>
</dbReference>
<gene>
    <name evidence="7" type="ORF">VV02_10105</name>
</gene>
<feature type="region of interest" description="Disordered" evidence="5">
    <location>
        <begin position="39"/>
        <end position="60"/>
    </location>
</feature>
<keyword evidence="4" id="KW-0788">Thiol protease</keyword>
<evidence type="ECO:0000256" key="5">
    <source>
        <dbReference type="SAM" id="MobiDB-lite"/>
    </source>
</evidence>
<dbReference type="RefSeq" id="WP_052591375.1">
    <property type="nucleotide sequence ID" value="NZ_CP011112.1"/>
</dbReference>
<evidence type="ECO:0000313" key="7">
    <source>
        <dbReference type="EMBL" id="AKU16133.1"/>
    </source>
</evidence>
<evidence type="ECO:0000259" key="6">
    <source>
        <dbReference type="PROSITE" id="PS51935"/>
    </source>
</evidence>
<evidence type="ECO:0000313" key="8">
    <source>
        <dbReference type="Proteomes" id="UP000066480"/>
    </source>
</evidence>
<name>A0A0K1JHR1_9MICO</name>
<dbReference type="GO" id="GO:0006508">
    <property type="term" value="P:proteolysis"/>
    <property type="evidence" value="ECO:0007669"/>
    <property type="project" value="UniProtKB-KW"/>
</dbReference>
<comment type="similarity">
    <text evidence="1">Belongs to the peptidase C40 family.</text>
</comment>
<dbReference type="STRING" id="571913.VV02_10105"/>
<keyword evidence="8" id="KW-1185">Reference proteome</keyword>
<dbReference type="PROSITE" id="PS51935">
    <property type="entry name" value="NLPC_P60"/>
    <property type="match status" value="1"/>
</dbReference>
<dbReference type="Pfam" id="PF00877">
    <property type="entry name" value="NLPC_P60"/>
    <property type="match status" value="1"/>
</dbReference>
<dbReference type="PANTHER" id="PTHR47359:SF3">
    <property type="entry name" value="NLP_P60 DOMAIN-CONTAINING PROTEIN-RELATED"/>
    <property type="match status" value="1"/>
</dbReference>
<evidence type="ECO:0000256" key="2">
    <source>
        <dbReference type="ARBA" id="ARBA00022670"/>
    </source>
</evidence>
<dbReference type="InterPro" id="IPR000064">
    <property type="entry name" value="NLP_P60_dom"/>
</dbReference>
<dbReference type="EMBL" id="CP011112">
    <property type="protein sequence ID" value="AKU16133.1"/>
    <property type="molecule type" value="Genomic_DNA"/>
</dbReference>
<accession>A0A0K1JHR1</accession>
<dbReference type="InterPro" id="IPR038765">
    <property type="entry name" value="Papain-like_cys_pep_sf"/>
</dbReference>
<dbReference type="SUPFAM" id="SSF54001">
    <property type="entry name" value="Cysteine proteinases"/>
    <property type="match status" value="1"/>
</dbReference>
<keyword evidence="2" id="KW-0645">Protease</keyword>
<reference evidence="7 8" key="1">
    <citation type="submission" date="2015-03" db="EMBL/GenBank/DDBJ databases">
        <title>Luteipulveratus halotolerans sp. nov., a novel actinobacterium (Dermacoccaceae) from Sarawak, Malaysia.</title>
        <authorList>
            <person name="Juboi H."/>
            <person name="Basik A."/>
            <person name="Shamsul S.S."/>
            <person name="Arnold P."/>
            <person name="Schmitt E.K."/>
            <person name="Sanglier J.-J."/>
            <person name="Yeo T."/>
        </authorList>
    </citation>
    <scope>NUCLEOTIDE SEQUENCE [LARGE SCALE GENOMIC DNA]</scope>
    <source>
        <strain evidence="7 8">MN07-A0370</strain>
    </source>
</reference>
<dbReference type="AlphaFoldDB" id="A0A0K1JHR1"/>
<dbReference type="PANTHER" id="PTHR47359">
    <property type="entry name" value="PEPTIDOGLYCAN DL-ENDOPEPTIDASE CWLO"/>
    <property type="match status" value="1"/>
</dbReference>
<evidence type="ECO:0000256" key="4">
    <source>
        <dbReference type="ARBA" id="ARBA00022807"/>
    </source>
</evidence>
<dbReference type="InterPro" id="IPR051794">
    <property type="entry name" value="PG_Endopeptidase_C40"/>
</dbReference>
<feature type="domain" description="NlpC/P60" evidence="6">
    <location>
        <begin position="17"/>
        <end position="171"/>
    </location>
</feature>